<accession>A0AAN9GJM0</accession>
<dbReference type="Proteomes" id="UP001374579">
    <property type="component" value="Unassembled WGS sequence"/>
</dbReference>
<evidence type="ECO:0000256" key="1">
    <source>
        <dbReference type="SAM" id="MobiDB-lite"/>
    </source>
</evidence>
<keyword evidence="2" id="KW-1133">Transmembrane helix</keyword>
<keyword evidence="2" id="KW-0472">Membrane</keyword>
<evidence type="ECO:0000256" key="3">
    <source>
        <dbReference type="SAM" id="SignalP"/>
    </source>
</evidence>
<organism evidence="6 7">
    <name type="scientific">Littorina saxatilis</name>
    <dbReference type="NCBI Taxonomy" id="31220"/>
    <lineage>
        <taxon>Eukaryota</taxon>
        <taxon>Metazoa</taxon>
        <taxon>Spiralia</taxon>
        <taxon>Lophotrochozoa</taxon>
        <taxon>Mollusca</taxon>
        <taxon>Gastropoda</taxon>
        <taxon>Caenogastropoda</taxon>
        <taxon>Littorinimorpha</taxon>
        <taxon>Littorinoidea</taxon>
        <taxon>Littorinidae</taxon>
        <taxon>Littorina</taxon>
    </lineage>
</organism>
<feature type="domain" description="LolA-like" evidence="4">
    <location>
        <begin position="42"/>
        <end position="236"/>
    </location>
</feature>
<reference evidence="6 7" key="1">
    <citation type="submission" date="2024-02" db="EMBL/GenBank/DDBJ databases">
        <title>Chromosome-scale genome assembly of the rough periwinkle Littorina saxatilis.</title>
        <authorList>
            <person name="De Jode A."/>
            <person name="Faria R."/>
            <person name="Formenti G."/>
            <person name="Sims Y."/>
            <person name="Smith T.P."/>
            <person name="Tracey A."/>
            <person name="Wood J.M.D."/>
            <person name="Zagrodzka Z.B."/>
            <person name="Johannesson K."/>
            <person name="Butlin R.K."/>
            <person name="Leder E.H."/>
        </authorList>
    </citation>
    <scope>NUCLEOTIDE SEQUENCE [LARGE SCALE GENOMIC DNA]</scope>
    <source>
        <strain evidence="6">Snail1</strain>
        <tissue evidence="6">Muscle</tissue>
    </source>
</reference>
<keyword evidence="3" id="KW-0732">Signal</keyword>
<name>A0AAN9GJM0_9CAEN</name>
<dbReference type="EMBL" id="JBAMIC010000003">
    <property type="protein sequence ID" value="KAK7109160.1"/>
    <property type="molecule type" value="Genomic_DNA"/>
</dbReference>
<dbReference type="InterPro" id="IPR058265">
    <property type="entry name" value="DUF7959"/>
</dbReference>
<feature type="compositionally biased region" description="Gly residues" evidence="1">
    <location>
        <begin position="604"/>
        <end position="650"/>
    </location>
</feature>
<feature type="chain" id="PRO_5042943704" evidence="3">
    <location>
        <begin position="29"/>
        <end position="696"/>
    </location>
</feature>
<evidence type="ECO:0000259" key="5">
    <source>
        <dbReference type="Pfam" id="PF25899"/>
    </source>
</evidence>
<comment type="caution">
    <text evidence="6">The sequence shown here is derived from an EMBL/GenBank/DDBJ whole genome shotgun (WGS) entry which is preliminary data.</text>
</comment>
<gene>
    <name evidence="6" type="ORF">V1264_013251</name>
</gene>
<evidence type="ECO:0000259" key="4">
    <source>
        <dbReference type="Pfam" id="PF25898"/>
    </source>
</evidence>
<feature type="domain" description="DUF7959" evidence="5">
    <location>
        <begin position="494"/>
        <end position="595"/>
    </location>
</feature>
<dbReference type="AlphaFoldDB" id="A0AAN9GJM0"/>
<evidence type="ECO:0000313" key="6">
    <source>
        <dbReference type="EMBL" id="KAK7109160.1"/>
    </source>
</evidence>
<protein>
    <submittedName>
        <fullName evidence="6">Uncharacterized protein</fullName>
    </submittedName>
</protein>
<keyword evidence="7" id="KW-1185">Reference proteome</keyword>
<evidence type="ECO:0000313" key="7">
    <source>
        <dbReference type="Proteomes" id="UP001374579"/>
    </source>
</evidence>
<dbReference type="PANTHER" id="PTHR36902">
    <property type="entry name" value="ENRICHED IN SURFACE-LABELED PROTEOME PROTEIN 9"/>
    <property type="match status" value="1"/>
</dbReference>
<feature type="region of interest" description="Disordered" evidence="1">
    <location>
        <begin position="591"/>
        <end position="658"/>
    </location>
</feature>
<proteinExistence type="predicted"/>
<feature type="signal peptide" evidence="3">
    <location>
        <begin position="1"/>
        <end position="28"/>
    </location>
</feature>
<sequence>MGARQQHVLSTGWLWMIVVAMVLCGVTGQRNLDVCKDVPDDRDNAMKRPRIPDQFHVHIECNLLEQNITAYVQEYYDLPRNRGRLTVEKPSNTTDFYMDYDQNMLLMVRPDSSTCETGILLLSGDKFVFGYKLQFGNSQMYSPSGALHFSNANESYNGTNDVRGIVVDEWHSCQYLPSINATAHVVWYFSQKDTWDMQLGMKTNPVRMTAVGTQVLPDQSVKPFSHVYDFFSFEPNVNPDDFEVPNGVYCPGRELLANQKPFPQIPGAFQFIGEINDPFGDEFSILEEFYDNSTNFAAYRFKGDTTTLTGINQYTELNDYNSGVSYLIDNDAGSCSMSSVSAGAMAFTKQVNGQQVRMETPREFFMDAKVKYQYAGSTVERGIPCERWVAVTNQARGYEGINVTVQWHFAAEDHESWSDGSNPTTTKYRLPIRFSLYLPGEDVHSSGYNFHIFYYNTQEPPFTSLDTSQCFHGTDRKTLRFSIAKSTESLLRTSVLQTRIGIQASLSVVARVAMLRIADLRLFFNPQKVWVTFDLLERPAHYDDVVSSDTKESSLREALTLVNQSFTKKGLFFMIPAATGGVTQVSPDYDSLEDISDATPAGTGNSGTGNSGTGNSGTGNSGNSGTGTGNSGTGNSGTGNSGTGNSGTGAGPQITNGDNGSDLYSGGAMAGLGLAMLVIGGAGGATGGFFAFIKQR</sequence>
<feature type="transmembrane region" description="Helical" evidence="2">
    <location>
        <begin position="668"/>
        <end position="693"/>
    </location>
</feature>
<keyword evidence="2" id="KW-0812">Transmembrane</keyword>
<feature type="domain" description="LolA-like" evidence="4">
    <location>
        <begin position="245"/>
        <end position="471"/>
    </location>
</feature>
<dbReference type="Pfam" id="PF25899">
    <property type="entry name" value="DUF7959"/>
    <property type="match status" value="1"/>
</dbReference>
<dbReference type="PANTHER" id="PTHR36902:SF1">
    <property type="entry name" value="ENRICHED IN SURFACE-LABELED PROTEOME PROTEIN 9"/>
    <property type="match status" value="1"/>
</dbReference>
<dbReference type="Pfam" id="PF25898">
    <property type="entry name" value="LolA_2nd_metazoa"/>
    <property type="match status" value="2"/>
</dbReference>
<evidence type="ECO:0000256" key="2">
    <source>
        <dbReference type="SAM" id="Phobius"/>
    </source>
</evidence>
<dbReference type="InterPro" id="IPR058831">
    <property type="entry name" value="LolA-like_dom_2nd"/>
</dbReference>